<dbReference type="InParanoid" id="A0A2T3A4B5"/>
<gene>
    <name evidence="1" type="ORF">BD289DRAFT_12727</name>
</gene>
<evidence type="ECO:0000313" key="2">
    <source>
        <dbReference type="Proteomes" id="UP000241462"/>
    </source>
</evidence>
<accession>A0A2T3A4B5</accession>
<organism evidence="1 2">
    <name type="scientific">Coniella lustricola</name>
    <dbReference type="NCBI Taxonomy" id="2025994"/>
    <lineage>
        <taxon>Eukaryota</taxon>
        <taxon>Fungi</taxon>
        <taxon>Dikarya</taxon>
        <taxon>Ascomycota</taxon>
        <taxon>Pezizomycotina</taxon>
        <taxon>Sordariomycetes</taxon>
        <taxon>Sordariomycetidae</taxon>
        <taxon>Diaporthales</taxon>
        <taxon>Schizoparmaceae</taxon>
        <taxon>Coniella</taxon>
    </lineage>
</organism>
<dbReference type="AlphaFoldDB" id="A0A2T3A4B5"/>
<sequence length="149" mass="15776">MTRIKPFLSFMAWCFESPSPLSFIESYSPRQVAVCRLTPADTVCLLPKRLGVTAVAKVVALVTFTVTGVVSPVAEIVGALAISGASLASANCWPQNFQFFAAILGVAASISLDMLHPIIGSLSVMGPALSETSLLEGNHRCPRSRVLVL</sequence>
<keyword evidence="2" id="KW-1185">Reference proteome</keyword>
<dbReference type="Proteomes" id="UP000241462">
    <property type="component" value="Unassembled WGS sequence"/>
</dbReference>
<dbReference type="EMBL" id="KZ678475">
    <property type="protein sequence ID" value="PSR82551.1"/>
    <property type="molecule type" value="Genomic_DNA"/>
</dbReference>
<proteinExistence type="predicted"/>
<reference evidence="1 2" key="1">
    <citation type="journal article" date="2018" name="Mycol. Prog.">
        <title>Coniella lustricola, a new species from submerged detritus.</title>
        <authorList>
            <person name="Raudabaugh D.B."/>
            <person name="Iturriaga T."/>
            <person name="Carver A."/>
            <person name="Mondo S."/>
            <person name="Pangilinan J."/>
            <person name="Lipzen A."/>
            <person name="He G."/>
            <person name="Amirebrahimi M."/>
            <person name="Grigoriev I.V."/>
            <person name="Miller A.N."/>
        </authorList>
    </citation>
    <scope>NUCLEOTIDE SEQUENCE [LARGE SCALE GENOMIC DNA]</scope>
    <source>
        <strain evidence="1 2">B22-T-1</strain>
    </source>
</reference>
<evidence type="ECO:0000313" key="1">
    <source>
        <dbReference type="EMBL" id="PSR82551.1"/>
    </source>
</evidence>
<protein>
    <submittedName>
        <fullName evidence="1">Uncharacterized protein</fullName>
    </submittedName>
</protein>
<name>A0A2T3A4B5_9PEZI</name>